<accession>A0A0F9E4W0</accession>
<dbReference type="AlphaFoldDB" id="A0A0F9E4W0"/>
<reference evidence="1" key="1">
    <citation type="journal article" date="2015" name="Nature">
        <title>Complex archaea that bridge the gap between prokaryotes and eukaryotes.</title>
        <authorList>
            <person name="Spang A."/>
            <person name="Saw J.H."/>
            <person name="Jorgensen S.L."/>
            <person name="Zaremba-Niedzwiedzka K."/>
            <person name="Martijn J."/>
            <person name="Lind A.E."/>
            <person name="van Eijk R."/>
            <person name="Schleper C."/>
            <person name="Guy L."/>
            <person name="Ettema T.J."/>
        </authorList>
    </citation>
    <scope>NUCLEOTIDE SEQUENCE</scope>
</reference>
<name>A0A0F9E4W0_9ZZZZ</name>
<sequence length="140" mass="14756">MSIPLFAVEAHSGQVLTLDDEAVVKDQAALAGTGGNAYAAFVLSTIFDQGLDGGYSTFRRAVQHVHTDGAVTVVTTPYRDQTESGSTVSKTLAIGDNPVVVAPVYEGGTNFQVKHTLSSFNAAAELGKAQQYVVPRRSVR</sequence>
<evidence type="ECO:0000313" key="1">
    <source>
        <dbReference type="EMBL" id="KKL69049.1"/>
    </source>
</evidence>
<gene>
    <name evidence="1" type="ORF">LCGC14_2118850</name>
</gene>
<protein>
    <submittedName>
        <fullName evidence="1">Uncharacterized protein</fullName>
    </submittedName>
</protein>
<proteinExistence type="predicted"/>
<dbReference type="EMBL" id="LAZR01026340">
    <property type="protein sequence ID" value="KKL69049.1"/>
    <property type="molecule type" value="Genomic_DNA"/>
</dbReference>
<comment type="caution">
    <text evidence="1">The sequence shown here is derived from an EMBL/GenBank/DDBJ whole genome shotgun (WGS) entry which is preliminary data.</text>
</comment>
<organism evidence="1">
    <name type="scientific">marine sediment metagenome</name>
    <dbReference type="NCBI Taxonomy" id="412755"/>
    <lineage>
        <taxon>unclassified sequences</taxon>
        <taxon>metagenomes</taxon>
        <taxon>ecological metagenomes</taxon>
    </lineage>
</organism>